<dbReference type="Gene3D" id="6.20.250.40">
    <property type="match status" value="1"/>
</dbReference>
<dbReference type="PROSITE" id="PS51905">
    <property type="entry name" value="ZF_UBZ1"/>
    <property type="match status" value="1"/>
</dbReference>
<evidence type="ECO:0000259" key="8">
    <source>
        <dbReference type="PROSITE" id="PS51905"/>
    </source>
</evidence>
<dbReference type="InterPro" id="IPR041641">
    <property type="entry name" value="CALCOCO1/2_Zn_UBZ1"/>
</dbReference>
<accession>A0AAV4GX82</accession>
<gene>
    <name evidence="9" type="ORF">ElyMa_006151300</name>
</gene>
<feature type="region of interest" description="Disordered" evidence="7">
    <location>
        <begin position="748"/>
        <end position="777"/>
    </location>
</feature>
<feature type="region of interest" description="Disordered" evidence="7">
    <location>
        <begin position="645"/>
        <end position="681"/>
    </location>
</feature>
<dbReference type="CDD" id="cd21965">
    <property type="entry name" value="Zn-C2H2_CALCOCO1_TAX1BP1_like"/>
    <property type="match status" value="1"/>
</dbReference>
<protein>
    <recommendedName>
        <fullName evidence="8">UBZ1-type domain-containing protein</fullName>
    </recommendedName>
</protein>
<feature type="compositionally biased region" description="Low complexity" evidence="7">
    <location>
        <begin position="382"/>
        <end position="398"/>
    </location>
</feature>
<keyword evidence="1" id="KW-0479">Metal-binding</keyword>
<comment type="caution">
    <text evidence="9">The sequence shown here is derived from an EMBL/GenBank/DDBJ whole genome shotgun (WGS) entry which is preliminary data.</text>
</comment>
<evidence type="ECO:0000256" key="4">
    <source>
        <dbReference type="ARBA" id="ARBA00023054"/>
    </source>
</evidence>
<dbReference type="CDD" id="cd14686">
    <property type="entry name" value="bZIP"/>
    <property type="match status" value="1"/>
</dbReference>
<dbReference type="Proteomes" id="UP000762676">
    <property type="component" value="Unassembled WGS sequence"/>
</dbReference>
<feature type="domain" description="UBZ1-type" evidence="8">
    <location>
        <begin position="853"/>
        <end position="879"/>
    </location>
</feature>
<evidence type="ECO:0000313" key="10">
    <source>
        <dbReference type="Proteomes" id="UP000762676"/>
    </source>
</evidence>
<sequence length="889" mass="94873">MYMLRPSQHVKQHQLVAGKTAYENFCTNDNALPINSTKPSLQSPIMLRSRQMNGGDSPLSPSSSIAWQDHQQTVQALHQELEERKRNEAQLHYMLRTMKQQQVALDQVNGPSLTPDGLPAAPSSDGILESVKDGYIRRLGREITVLKANLHEAENKLGTAQKERDSAFQRVASLSSLLADSDRRATNLHQQLSGMTIAMVGEGGKMDTLNEIVEKQKAEISTLKESVQRLSRENQCLKESAAVISSRQPSSLGTNSGSSSVAGCSQELDYLHKVVDTLKATVQEQHAKLCSLRSLHDKANQASSSTLGSVKAQSFPVAPIPSVTQVAPASLAIGVQKPEGRPVVTLDNSEWSVDCSGFNKEGLSRPATFGMVATALTLPNSNSASGVSSNMNVSSRSNQAVQDDETVNSLGNVMEKLKLSNVKPIPGVASDGRVPSESDSRLDAVENPGYFLSPQKNFNLTSQSKLFEVPSDSPASGSLNSVAGTSNATRSHSMAVASQRGILNASAAASVPTSSGMRPLSKSEVIAVSTGLARPSINRSSSTQLTSGALSKTATAQDMLAALSGSRPEPPLNPATMATSTGGGVGDSNFLASKLPLVPGMVGAAASPTALQLTRHARPQFVFEAEIDEMTGGSNYQQQVFNNYQQQQQQRLPSPPASSSAFTPQPPPQPHQVGTGTSSSSPLAIYQTASTAVTSNREGMHVLNKHMMGGGNVIYQQSPSQLLQPKQVLLGGMAALPHTSQILNFTSQAVSPHESQQPQLPPMTNLSPPRGNQQQQTLYSNISPQGKSQQLDPSGPRVNSDRTCPVCGQDFSHLPMENFQAHVYECFDEAGPETMKAPGDEKSLVGGNSRASDRTCPVCNATFESTVPQSEFERHVHSHFGEENFEIVS</sequence>
<dbReference type="EMBL" id="BMAT01012357">
    <property type="protein sequence ID" value="GFR90507.1"/>
    <property type="molecule type" value="Genomic_DNA"/>
</dbReference>
<name>A0AAV4GX82_9GAST</name>
<evidence type="ECO:0000256" key="5">
    <source>
        <dbReference type="PROSITE-ProRule" id="PRU01253"/>
    </source>
</evidence>
<evidence type="ECO:0000313" key="9">
    <source>
        <dbReference type="EMBL" id="GFR90507.1"/>
    </source>
</evidence>
<feature type="coiled-coil region" evidence="6">
    <location>
        <begin position="136"/>
        <end position="170"/>
    </location>
</feature>
<dbReference type="Pfam" id="PF18112">
    <property type="entry name" value="Zn-C2H2_12"/>
    <property type="match status" value="1"/>
</dbReference>
<feature type="coiled-coil region" evidence="6">
    <location>
        <begin position="206"/>
        <end position="240"/>
    </location>
</feature>
<keyword evidence="2 5" id="KW-0863">Zinc-finger</keyword>
<dbReference type="GO" id="GO:0008270">
    <property type="term" value="F:zinc ion binding"/>
    <property type="evidence" value="ECO:0007669"/>
    <property type="project" value="UniProtKB-KW"/>
</dbReference>
<proteinExistence type="predicted"/>
<evidence type="ECO:0000256" key="7">
    <source>
        <dbReference type="SAM" id="MobiDB-lite"/>
    </source>
</evidence>
<dbReference type="AlphaFoldDB" id="A0AAV4GX82"/>
<feature type="compositionally biased region" description="Low complexity" evidence="7">
    <location>
        <begin position="645"/>
        <end position="663"/>
    </location>
</feature>
<evidence type="ECO:0000256" key="2">
    <source>
        <dbReference type="ARBA" id="ARBA00022771"/>
    </source>
</evidence>
<reference evidence="9 10" key="1">
    <citation type="journal article" date="2021" name="Elife">
        <title>Chloroplast acquisition without the gene transfer in kleptoplastic sea slugs, Plakobranchus ocellatus.</title>
        <authorList>
            <person name="Maeda T."/>
            <person name="Takahashi S."/>
            <person name="Yoshida T."/>
            <person name="Shimamura S."/>
            <person name="Takaki Y."/>
            <person name="Nagai Y."/>
            <person name="Toyoda A."/>
            <person name="Suzuki Y."/>
            <person name="Arimoto A."/>
            <person name="Ishii H."/>
            <person name="Satoh N."/>
            <person name="Nishiyama T."/>
            <person name="Hasebe M."/>
            <person name="Maruyama T."/>
            <person name="Minagawa J."/>
            <person name="Obokata J."/>
            <person name="Shigenobu S."/>
        </authorList>
    </citation>
    <scope>NUCLEOTIDE SEQUENCE [LARGE SCALE GENOMIC DNA]</scope>
</reference>
<keyword evidence="10" id="KW-1185">Reference proteome</keyword>
<evidence type="ECO:0000256" key="3">
    <source>
        <dbReference type="ARBA" id="ARBA00022833"/>
    </source>
</evidence>
<organism evidence="9 10">
    <name type="scientific">Elysia marginata</name>
    <dbReference type="NCBI Taxonomy" id="1093978"/>
    <lineage>
        <taxon>Eukaryota</taxon>
        <taxon>Metazoa</taxon>
        <taxon>Spiralia</taxon>
        <taxon>Lophotrochozoa</taxon>
        <taxon>Mollusca</taxon>
        <taxon>Gastropoda</taxon>
        <taxon>Heterobranchia</taxon>
        <taxon>Euthyneura</taxon>
        <taxon>Panpulmonata</taxon>
        <taxon>Sacoglossa</taxon>
        <taxon>Placobranchoidea</taxon>
        <taxon>Plakobranchidae</taxon>
        <taxon>Elysia</taxon>
    </lineage>
</organism>
<evidence type="ECO:0000256" key="1">
    <source>
        <dbReference type="ARBA" id="ARBA00022723"/>
    </source>
</evidence>
<feature type="region of interest" description="Disordered" evidence="7">
    <location>
        <begin position="382"/>
        <end position="401"/>
    </location>
</feature>
<keyword evidence="4 6" id="KW-0175">Coiled coil</keyword>
<keyword evidence="3" id="KW-0862">Zinc</keyword>
<evidence type="ECO:0000256" key="6">
    <source>
        <dbReference type="SAM" id="Coils"/>
    </source>
</evidence>